<evidence type="ECO:0000256" key="2">
    <source>
        <dbReference type="ARBA" id="ARBA00022737"/>
    </source>
</evidence>
<dbReference type="Gene3D" id="2.60.120.290">
    <property type="entry name" value="Spermadhesin, CUB domain"/>
    <property type="match status" value="2"/>
</dbReference>
<dbReference type="InterPro" id="IPR000859">
    <property type="entry name" value="CUB_dom"/>
</dbReference>
<dbReference type="CDD" id="cd00041">
    <property type="entry name" value="CUB"/>
    <property type="match status" value="1"/>
</dbReference>
<gene>
    <name evidence="8" type="ORF">QYF61_015269</name>
</gene>
<accession>A0AAN7NU96</accession>
<comment type="subcellular location">
    <subcellularLocation>
        <location evidence="1">Cytoplasmic vesicle</location>
        <location evidence="1">Secretory vesicle</location>
    </subcellularLocation>
</comment>
<dbReference type="Gene3D" id="2.40.10.10">
    <property type="entry name" value="Trypsin-like serine proteases"/>
    <property type="match status" value="2"/>
</dbReference>
<feature type="disulfide bond" evidence="5">
    <location>
        <begin position="97"/>
        <end position="124"/>
    </location>
</feature>
<dbReference type="FunFam" id="2.60.120.290:FF:000005">
    <property type="entry name" value="Procollagen C-endopeptidase enhancer 1"/>
    <property type="match status" value="1"/>
</dbReference>
<reference evidence="8 9" key="1">
    <citation type="journal article" date="2023" name="J. Hered.">
        <title>Chromosome-level genome of the wood stork (Mycteria americana) provides insight into avian chromosome evolution.</title>
        <authorList>
            <person name="Flamio R. Jr."/>
            <person name="Ramstad K.M."/>
        </authorList>
    </citation>
    <scope>NUCLEOTIDE SEQUENCE [LARGE SCALE GENOMIC DNA]</scope>
    <source>
        <strain evidence="8">JAX WOST 10</strain>
    </source>
</reference>
<keyword evidence="4" id="KW-0968">Cytoplasmic vesicle</keyword>
<comment type="caution">
    <text evidence="5">Lacks conserved residue(s) required for the propagation of feature annotation.</text>
</comment>
<evidence type="ECO:0000259" key="7">
    <source>
        <dbReference type="PROSITE" id="PS50240"/>
    </source>
</evidence>
<dbReference type="SMART" id="SM00042">
    <property type="entry name" value="CUB"/>
    <property type="match status" value="1"/>
</dbReference>
<dbReference type="InterPro" id="IPR001254">
    <property type="entry name" value="Trypsin_dom"/>
</dbReference>
<dbReference type="SUPFAM" id="SSF49854">
    <property type="entry name" value="Spermadhesin, CUB domain"/>
    <property type="match status" value="2"/>
</dbReference>
<keyword evidence="2" id="KW-0677">Repeat</keyword>
<comment type="caution">
    <text evidence="8">The sequence shown here is derived from an EMBL/GenBank/DDBJ whole genome shotgun (WGS) entry which is preliminary data.</text>
</comment>
<dbReference type="InterPro" id="IPR009003">
    <property type="entry name" value="Peptidase_S1_PA"/>
</dbReference>
<dbReference type="PANTHER" id="PTHR24251">
    <property type="entry name" value="OVOCHYMASE-RELATED"/>
    <property type="match status" value="1"/>
</dbReference>
<evidence type="ECO:0000259" key="6">
    <source>
        <dbReference type="PROSITE" id="PS01180"/>
    </source>
</evidence>
<proteinExistence type="predicted"/>
<dbReference type="InterPro" id="IPR035914">
    <property type="entry name" value="Sperma_CUB_dom_sf"/>
</dbReference>
<keyword evidence="3 5" id="KW-1015">Disulfide bond</keyword>
<dbReference type="PROSITE" id="PS50240">
    <property type="entry name" value="TRYPSIN_DOM"/>
    <property type="match status" value="1"/>
</dbReference>
<evidence type="ECO:0000256" key="4">
    <source>
        <dbReference type="ARBA" id="ARBA00023329"/>
    </source>
</evidence>
<dbReference type="PROSITE" id="PS01180">
    <property type="entry name" value="CUB"/>
    <property type="match status" value="1"/>
</dbReference>
<evidence type="ECO:0000256" key="5">
    <source>
        <dbReference type="PROSITE-ProRule" id="PRU00059"/>
    </source>
</evidence>
<dbReference type="AlphaFoldDB" id="A0AAN7NU96"/>
<dbReference type="Pfam" id="PF00089">
    <property type="entry name" value="Trypsin"/>
    <property type="match status" value="1"/>
</dbReference>
<sequence length="406" mass="45647">MAYAKGEDDKIYQVELVTSVVSFWCVLAGKQSLETPSPRYMPLLLLASGLCTWNITVPEDKIFLIYFTKLDVDYQVGCVCDYVSLYLNGRELISLGCASVAMFIEEGKIDTANYPGLYPRNTKCHWLIEAPAGYVVKLEFEDFAVELSPGCIYDAVTVYGDEEEENQLANLCEFSTPKPVLSPGNTMWVHLKVMGRTASEGSEPGSLFCSFRGGRKRRFRINYCTDVAPEGCPLRSSKPLHWTVTVGDHDRALRESTEQVRQLKTIAVHPHSDIAVVQLDVPLEFNAAEASVSAQQHRDVIFVFSLHCVWMGDHRRRPNLEFISQAAGSRARQLQQTGVPVFENEICERNYYFRHPGGITARMLCAGFVSVGDQDSCQTLNREGCRDVAVHRRARHRSRQQSCPQS</sequence>
<dbReference type="SUPFAM" id="SSF50494">
    <property type="entry name" value="Trypsin-like serine proteases"/>
    <property type="match status" value="1"/>
</dbReference>
<evidence type="ECO:0000313" key="8">
    <source>
        <dbReference type="EMBL" id="KAK4831071.1"/>
    </source>
</evidence>
<evidence type="ECO:0000256" key="3">
    <source>
        <dbReference type="ARBA" id="ARBA00023157"/>
    </source>
</evidence>
<dbReference type="InterPro" id="IPR043504">
    <property type="entry name" value="Peptidase_S1_PA_chymotrypsin"/>
</dbReference>
<keyword evidence="9" id="KW-1185">Reference proteome</keyword>
<dbReference type="EMBL" id="JAUNZN010000001">
    <property type="protein sequence ID" value="KAK4831071.1"/>
    <property type="molecule type" value="Genomic_DNA"/>
</dbReference>
<dbReference type="GO" id="GO:0004252">
    <property type="term" value="F:serine-type endopeptidase activity"/>
    <property type="evidence" value="ECO:0007669"/>
    <property type="project" value="InterPro"/>
</dbReference>
<dbReference type="GO" id="GO:0006508">
    <property type="term" value="P:proteolysis"/>
    <property type="evidence" value="ECO:0007669"/>
    <property type="project" value="InterPro"/>
</dbReference>
<dbReference type="Pfam" id="PF00431">
    <property type="entry name" value="CUB"/>
    <property type="match status" value="1"/>
</dbReference>
<evidence type="ECO:0000256" key="1">
    <source>
        <dbReference type="ARBA" id="ARBA00004398"/>
    </source>
</evidence>
<dbReference type="Proteomes" id="UP001333110">
    <property type="component" value="Unassembled WGS sequence"/>
</dbReference>
<organism evidence="8 9">
    <name type="scientific">Mycteria americana</name>
    <name type="common">Wood stork</name>
    <dbReference type="NCBI Taxonomy" id="33587"/>
    <lineage>
        <taxon>Eukaryota</taxon>
        <taxon>Metazoa</taxon>
        <taxon>Chordata</taxon>
        <taxon>Craniata</taxon>
        <taxon>Vertebrata</taxon>
        <taxon>Euteleostomi</taxon>
        <taxon>Archelosauria</taxon>
        <taxon>Archosauria</taxon>
        <taxon>Dinosauria</taxon>
        <taxon>Saurischia</taxon>
        <taxon>Theropoda</taxon>
        <taxon>Coelurosauria</taxon>
        <taxon>Aves</taxon>
        <taxon>Neognathae</taxon>
        <taxon>Neoaves</taxon>
        <taxon>Aequornithes</taxon>
        <taxon>Ciconiiformes</taxon>
        <taxon>Ciconiidae</taxon>
        <taxon>Mycteria</taxon>
    </lineage>
</organism>
<dbReference type="GO" id="GO:0030133">
    <property type="term" value="C:transport vesicle"/>
    <property type="evidence" value="ECO:0007669"/>
    <property type="project" value="UniProtKB-SubCell"/>
</dbReference>
<protein>
    <submittedName>
        <fullName evidence="8">Uncharacterized protein</fullName>
    </submittedName>
</protein>
<name>A0AAN7NU96_MYCAM</name>
<dbReference type="PANTHER" id="PTHR24251:SF21">
    <property type="entry name" value="OVOCHYMASE-1"/>
    <property type="match status" value="1"/>
</dbReference>
<feature type="domain" description="Peptidase S1" evidence="7">
    <location>
        <begin position="192"/>
        <end position="378"/>
    </location>
</feature>
<feature type="domain" description="CUB" evidence="6">
    <location>
        <begin position="97"/>
        <end position="226"/>
    </location>
</feature>
<evidence type="ECO:0000313" key="9">
    <source>
        <dbReference type="Proteomes" id="UP001333110"/>
    </source>
</evidence>
<dbReference type="SMART" id="SM00020">
    <property type="entry name" value="Tryp_SPc"/>
    <property type="match status" value="1"/>
</dbReference>